<comment type="similarity">
    <text evidence="19">Belongs to the MurB family.</text>
</comment>
<feature type="active site" description="Proton donor" evidence="19">
    <location>
        <position position="239"/>
    </location>
</feature>
<name>A0AAI9SCU4_9BURK</name>
<reference evidence="21 22" key="1">
    <citation type="submission" date="2019-10" db="EMBL/GenBank/DDBJ databases">
        <title>Genome diversity of Sutterella seckii.</title>
        <authorList>
            <person name="Chaplin A.V."/>
            <person name="Sokolova S.R."/>
            <person name="Mosin K.A."/>
            <person name="Ivanova E.L."/>
            <person name="Kochetkova T.O."/>
            <person name="Goltsov A.Y."/>
            <person name="Trofimov D.Y."/>
            <person name="Efimov B.A."/>
        </authorList>
    </citation>
    <scope>NUCLEOTIDE SEQUENCE [LARGE SCALE GENOMIC DNA]</scope>
    <source>
        <strain evidence="21 22">ASD3426</strain>
    </source>
</reference>
<dbReference type="Gene3D" id="3.30.465.10">
    <property type="match status" value="1"/>
</dbReference>
<evidence type="ECO:0000256" key="8">
    <source>
        <dbReference type="ARBA" id="ARBA00022618"/>
    </source>
</evidence>
<feature type="domain" description="FAD-binding PCMH-type" evidence="20">
    <location>
        <begin position="18"/>
        <end position="189"/>
    </location>
</feature>
<dbReference type="InterPro" id="IPR016166">
    <property type="entry name" value="FAD-bd_PCMH"/>
</dbReference>
<dbReference type="RefSeq" id="WP_139687685.1">
    <property type="nucleotide sequence ID" value="NZ_WEHW01000025.1"/>
</dbReference>
<dbReference type="PROSITE" id="PS51387">
    <property type="entry name" value="FAD_PCMH"/>
    <property type="match status" value="1"/>
</dbReference>
<dbReference type="GO" id="GO:0071949">
    <property type="term" value="F:FAD binding"/>
    <property type="evidence" value="ECO:0007669"/>
    <property type="project" value="InterPro"/>
</dbReference>
<dbReference type="NCBIfam" id="TIGR00179">
    <property type="entry name" value="murB"/>
    <property type="match status" value="1"/>
</dbReference>
<evidence type="ECO:0000259" key="20">
    <source>
        <dbReference type="PROSITE" id="PS51387"/>
    </source>
</evidence>
<proteinExistence type="inferred from homology"/>
<organism evidence="21 22">
    <name type="scientific">Sutterella seckii</name>
    <dbReference type="NCBI Taxonomy" id="1944635"/>
    <lineage>
        <taxon>Bacteria</taxon>
        <taxon>Pseudomonadati</taxon>
        <taxon>Pseudomonadota</taxon>
        <taxon>Betaproteobacteria</taxon>
        <taxon>Burkholderiales</taxon>
        <taxon>Sutterellaceae</taxon>
        <taxon>Sutterella</taxon>
    </lineage>
</organism>
<comment type="subcellular location">
    <subcellularLocation>
        <location evidence="3 19">Cytoplasm</location>
    </subcellularLocation>
</comment>
<evidence type="ECO:0000256" key="9">
    <source>
        <dbReference type="ARBA" id="ARBA00022630"/>
    </source>
</evidence>
<dbReference type="InterPro" id="IPR036635">
    <property type="entry name" value="MurB_C_sf"/>
</dbReference>
<dbReference type="GO" id="GO:0008360">
    <property type="term" value="P:regulation of cell shape"/>
    <property type="evidence" value="ECO:0007669"/>
    <property type="project" value="UniProtKB-KW"/>
</dbReference>
<keyword evidence="9 19" id="KW-0285">Flavoprotein</keyword>
<keyword evidence="14 19" id="KW-0560">Oxidoreductase</keyword>
<evidence type="ECO:0000256" key="10">
    <source>
        <dbReference type="ARBA" id="ARBA00022827"/>
    </source>
</evidence>
<dbReference type="Proteomes" id="UP000469462">
    <property type="component" value="Unassembled WGS sequence"/>
</dbReference>
<evidence type="ECO:0000256" key="13">
    <source>
        <dbReference type="ARBA" id="ARBA00022984"/>
    </source>
</evidence>
<dbReference type="InterPro" id="IPR006094">
    <property type="entry name" value="Oxid_FAD_bind_N"/>
</dbReference>
<dbReference type="HAMAP" id="MF_00037">
    <property type="entry name" value="MurB"/>
    <property type="match status" value="1"/>
</dbReference>
<evidence type="ECO:0000256" key="12">
    <source>
        <dbReference type="ARBA" id="ARBA00022960"/>
    </source>
</evidence>
<evidence type="ECO:0000256" key="19">
    <source>
        <dbReference type="HAMAP-Rule" id="MF_00037"/>
    </source>
</evidence>
<dbReference type="PANTHER" id="PTHR21071">
    <property type="entry name" value="UDP-N-ACETYLENOLPYRUVOYLGLUCOSAMINE REDUCTASE"/>
    <property type="match status" value="1"/>
</dbReference>
<keyword evidence="11 19" id="KW-0521">NADP</keyword>
<gene>
    <name evidence="19 21" type="primary">murB</name>
    <name evidence="21" type="ORF">GBM96_07410</name>
</gene>
<dbReference type="PANTHER" id="PTHR21071:SF4">
    <property type="entry name" value="UDP-N-ACETYLENOLPYRUVOYLGLUCOSAMINE REDUCTASE"/>
    <property type="match status" value="1"/>
</dbReference>
<evidence type="ECO:0000313" key="22">
    <source>
        <dbReference type="Proteomes" id="UP000469462"/>
    </source>
</evidence>
<evidence type="ECO:0000256" key="18">
    <source>
        <dbReference type="ARBA" id="ARBA00048914"/>
    </source>
</evidence>
<comment type="pathway">
    <text evidence="4 19">Cell wall biogenesis; peptidoglycan biosynthesis.</text>
</comment>
<dbReference type="InterPro" id="IPR016169">
    <property type="entry name" value="FAD-bd_PCMH_sub2"/>
</dbReference>
<evidence type="ECO:0000256" key="6">
    <source>
        <dbReference type="ARBA" id="ARBA00015188"/>
    </source>
</evidence>
<evidence type="ECO:0000256" key="3">
    <source>
        <dbReference type="ARBA" id="ARBA00004496"/>
    </source>
</evidence>
<dbReference type="SUPFAM" id="SSF56176">
    <property type="entry name" value="FAD-binding/transporter-associated domain-like"/>
    <property type="match status" value="1"/>
</dbReference>
<comment type="cofactor">
    <cofactor evidence="1 19">
        <name>FAD</name>
        <dbReference type="ChEBI" id="CHEBI:57692"/>
    </cofactor>
</comment>
<evidence type="ECO:0000256" key="5">
    <source>
        <dbReference type="ARBA" id="ARBA00012518"/>
    </source>
</evidence>
<keyword evidence="16 19" id="KW-0961">Cell wall biogenesis/degradation</keyword>
<feature type="active site" evidence="19">
    <location>
        <position position="335"/>
    </location>
</feature>
<evidence type="ECO:0000256" key="7">
    <source>
        <dbReference type="ARBA" id="ARBA00022490"/>
    </source>
</evidence>
<comment type="function">
    <text evidence="2 19">Cell wall formation.</text>
</comment>
<sequence length="345" mass="37447">MIKIEENYSLNDRTTFGVRATAEAWTEAQTTGELMEAVKTAKERGWPLHILGGGSNVILMSRVPGLVLHPVFHGIRKEDEKDGSTLVIAGASEALDKLVRTSIEWGLGGLENLAAIPGTVAGAVVQNAGAYGLEIAERLAWCRALNTETGEERVFTTEDCDFGYRSSFFKSDAGKPFIILEAAFRLPVRWTPVIAYKELALAFEGMPSDAVAPAAVEAKVREIRAAKLPDPRETGSAGSFFKNPVVTKLKARELITLHPSLVTYPLAGGRAKLAAGWLIDAAGLKGYAEEKVGIWPRHALILVNRGGATGEDVLRFAHEVRDRVERRFGVELEPEPVIMGGSWDD</sequence>
<evidence type="ECO:0000256" key="16">
    <source>
        <dbReference type="ARBA" id="ARBA00023316"/>
    </source>
</evidence>
<keyword evidence="13 19" id="KW-0573">Peptidoglycan synthesis</keyword>
<evidence type="ECO:0000256" key="14">
    <source>
        <dbReference type="ARBA" id="ARBA00023002"/>
    </source>
</evidence>
<dbReference type="InterPro" id="IPR011601">
    <property type="entry name" value="MurB_C"/>
</dbReference>
<dbReference type="EC" id="1.3.1.98" evidence="5 19"/>
<dbReference type="AlphaFoldDB" id="A0AAI9SCU4"/>
<dbReference type="GO" id="GO:0008762">
    <property type="term" value="F:UDP-N-acetylmuramate dehydrogenase activity"/>
    <property type="evidence" value="ECO:0007669"/>
    <property type="project" value="UniProtKB-UniRule"/>
</dbReference>
<accession>A0AAI9SCU4</accession>
<keyword evidence="7 19" id="KW-0963">Cytoplasm</keyword>
<evidence type="ECO:0000256" key="4">
    <source>
        <dbReference type="ARBA" id="ARBA00004752"/>
    </source>
</evidence>
<protein>
    <recommendedName>
        <fullName evidence="6 19">UDP-N-acetylenolpyruvoylglucosamine reductase</fullName>
        <ecNumber evidence="5 19">1.3.1.98</ecNumber>
    </recommendedName>
    <alternativeName>
        <fullName evidence="17 19">UDP-N-acetylmuramate dehydrogenase</fullName>
    </alternativeName>
</protein>
<feature type="active site" evidence="19">
    <location>
        <position position="165"/>
    </location>
</feature>
<dbReference type="Pfam" id="PF01565">
    <property type="entry name" value="FAD_binding_4"/>
    <property type="match status" value="1"/>
</dbReference>
<comment type="caution">
    <text evidence="21">The sequence shown here is derived from an EMBL/GenBank/DDBJ whole genome shotgun (WGS) entry which is preliminary data.</text>
</comment>
<evidence type="ECO:0000256" key="2">
    <source>
        <dbReference type="ARBA" id="ARBA00003921"/>
    </source>
</evidence>
<evidence type="ECO:0000256" key="17">
    <source>
        <dbReference type="ARBA" id="ARBA00031026"/>
    </source>
</evidence>
<dbReference type="GO" id="GO:0071555">
    <property type="term" value="P:cell wall organization"/>
    <property type="evidence" value="ECO:0007669"/>
    <property type="project" value="UniProtKB-KW"/>
</dbReference>
<dbReference type="GO" id="GO:0005829">
    <property type="term" value="C:cytosol"/>
    <property type="evidence" value="ECO:0007669"/>
    <property type="project" value="TreeGrafter"/>
</dbReference>
<comment type="catalytic activity">
    <reaction evidence="18 19">
        <text>UDP-N-acetyl-alpha-D-muramate + NADP(+) = UDP-N-acetyl-3-O-(1-carboxyvinyl)-alpha-D-glucosamine + NADPH + H(+)</text>
        <dbReference type="Rhea" id="RHEA:12248"/>
        <dbReference type="ChEBI" id="CHEBI:15378"/>
        <dbReference type="ChEBI" id="CHEBI:57783"/>
        <dbReference type="ChEBI" id="CHEBI:58349"/>
        <dbReference type="ChEBI" id="CHEBI:68483"/>
        <dbReference type="ChEBI" id="CHEBI:70757"/>
        <dbReference type="EC" id="1.3.1.98"/>
    </reaction>
</comment>
<keyword evidence="22" id="KW-1185">Reference proteome</keyword>
<dbReference type="EMBL" id="WEHW01000025">
    <property type="protein sequence ID" value="KAB7650931.1"/>
    <property type="molecule type" value="Genomic_DNA"/>
</dbReference>
<evidence type="ECO:0000256" key="15">
    <source>
        <dbReference type="ARBA" id="ARBA00023306"/>
    </source>
</evidence>
<dbReference type="NCBIfam" id="NF000755">
    <property type="entry name" value="PRK00046.1"/>
    <property type="match status" value="1"/>
</dbReference>
<evidence type="ECO:0000313" key="21">
    <source>
        <dbReference type="EMBL" id="KAB7650931.1"/>
    </source>
</evidence>
<dbReference type="NCBIfam" id="NF010478">
    <property type="entry name" value="PRK13903.1"/>
    <property type="match status" value="1"/>
</dbReference>
<dbReference type="Gene3D" id="3.90.78.10">
    <property type="entry name" value="UDP-N-acetylenolpyruvoylglucosamine reductase, C-terminal domain"/>
    <property type="match status" value="1"/>
</dbReference>
<dbReference type="SUPFAM" id="SSF56194">
    <property type="entry name" value="Uridine diphospho-N-Acetylenolpyruvylglucosamine reductase, MurB, C-terminal domain"/>
    <property type="match status" value="1"/>
</dbReference>
<keyword evidence="12 19" id="KW-0133">Cell shape</keyword>
<dbReference type="InterPro" id="IPR016167">
    <property type="entry name" value="FAD-bd_PCMH_sub1"/>
</dbReference>
<evidence type="ECO:0000256" key="1">
    <source>
        <dbReference type="ARBA" id="ARBA00001974"/>
    </source>
</evidence>
<keyword evidence="10 19" id="KW-0274">FAD</keyword>
<dbReference type="GO" id="GO:0051301">
    <property type="term" value="P:cell division"/>
    <property type="evidence" value="ECO:0007669"/>
    <property type="project" value="UniProtKB-KW"/>
</dbReference>
<dbReference type="GO" id="GO:0009252">
    <property type="term" value="P:peptidoglycan biosynthetic process"/>
    <property type="evidence" value="ECO:0007669"/>
    <property type="project" value="UniProtKB-UniRule"/>
</dbReference>
<dbReference type="Pfam" id="PF02873">
    <property type="entry name" value="MurB_C"/>
    <property type="match status" value="1"/>
</dbReference>
<dbReference type="InterPro" id="IPR003170">
    <property type="entry name" value="MurB"/>
</dbReference>
<keyword evidence="15 19" id="KW-0131">Cell cycle</keyword>
<evidence type="ECO:0000256" key="11">
    <source>
        <dbReference type="ARBA" id="ARBA00022857"/>
    </source>
</evidence>
<dbReference type="InterPro" id="IPR036318">
    <property type="entry name" value="FAD-bd_PCMH-like_sf"/>
</dbReference>
<keyword evidence="8 19" id="KW-0132">Cell division</keyword>
<dbReference type="Gene3D" id="3.30.43.10">
    <property type="entry name" value="Uridine Diphospho-n-acetylenolpyruvylglucosamine Reductase, domain 2"/>
    <property type="match status" value="1"/>
</dbReference>